<accession>A0A7C2V3J1</accession>
<dbReference type="InterPro" id="IPR049458">
    <property type="entry name" value="EpsG-like"/>
</dbReference>
<dbReference type="EMBL" id="DSFP01000038">
    <property type="protein sequence ID" value="HEW45958.1"/>
    <property type="molecule type" value="Genomic_DNA"/>
</dbReference>
<evidence type="ECO:0000313" key="2">
    <source>
        <dbReference type="EMBL" id="HEW45958.1"/>
    </source>
</evidence>
<feature type="transmembrane region" description="Helical" evidence="1">
    <location>
        <begin position="102"/>
        <end position="118"/>
    </location>
</feature>
<organism evidence="2">
    <name type="scientific">Hydrogenobacter sp</name>
    <dbReference type="NCBI Taxonomy" id="2152829"/>
    <lineage>
        <taxon>Bacteria</taxon>
        <taxon>Pseudomonadati</taxon>
        <taxon>Aquificota</taxon>
        <taxon>Aquificia</taxon>
        <taxon>Aquificales</taxon>
        <taxon>Aquificaceae</taxon>
        <taxon>Hydrogenobacter</taxon>
    </lineage>
</organism>
<dbReference type="Pfam" id="PF14897">
    <property type="entry name" value="EpsG"/>
    <property type="match status" value="1"/>
</dbReference>
<keyword evidence="1" id="KW-0472">Membrane</keyword>
<feature type="transmembrane region" description="Helical" evidence="1">
    <location>
        <begin position="337"/>
        <end position="354"/>
    </location>
</feature>
<feature type="transmembrane region" description="Helical" evidence="1">
    <location>
        <begin position="170"/>
        <end position="193"/>
    </location>
</feature>
<keyword evidence="1" id="KW-0812">Transmembrane</keyword>
<comment type="caution">
    <text evidence="2">The sequence shown here is derived from an EMBL/GenBank/DDBJ whole genome shotgun (WGS) entry which is preliminary data.</text>
</comment>
<dbReference type="AlphaFoldDB" id="A0A7C2V3J1"/>
<sequence>MFINQVLACRRGNCYGGWEVNRYAVPLPFSLRINKKTLVLFTVALLLIFIAGFRPIGLDRDSPNYVSLLNIPFSQANFLDKEPAFWMLVEINRVLFSSNERTFFLIFAIIGVSLKILAINRLSSMPFLSLWAYICLYFALHEMTQIRAGVASGIFLLAIQDIVNRNLKKFIIKVLFASLFHYSAIVMLPLYFLNLRKISIIYFFLPVIGLFLAYFGLSKILLLNFTDFLPEFLSYKLRIYLSLLELGEHKEINIFNFFYSSLLILLYFIFSLYYYAKNKIKFNNYDIFYIKVLSLLLFTFYFFSPVPVLAFRISEFLGVVLIILIPHIALMFKQKDIIKALIFLYLSGGLIRTAKLLNFEVIL</sequence>
<proteinExistence type="predicted"/>
<feature type="transmembrane region" description="Helical" evidence="1">
    <location>
        <begin position="130"/>
        <end position="158"/>
    </location>
</feature>
<feature type="transmembrane region" description="Helical" evidence="1">
    <location>
        <begin position="309"/>
        <end position="330"/>
    </location>
</feature>
<feature type="transmembrane region" description="Helical" evidence="1">
    <location>
        <begin position="200"/>
        <end position="222"/>
    </location>
</feature>
<feature type="transmembrane region" description="Helical" evidence="1">
    <location>
        <begin position="287"/>
        <end position="303"/>
    </location>
</feature>
<evidence type="ECO:0000256" key="1">
    <source>
        <dbReference type="SAM" id="Phobius"/>
    </source>
</evidence>
<keyword evidence="1" id="KW-1133">Transmembrane helix</keyword>
<name>A0A7C2V3J1_9AQUI</name>
<gene>
    <name evidence="2" type="ORF">ENO47_04710</name>
</gene>
<feature type="transmembrane region" description="Helical" evidence="1">
    <location>
        <begin position="254"/>
        <end position="275"/>
    </location>
</feature>
<reference evidence="2" key="1">
    <citation type="journal article" date="2020" name="mSystems">
        <title>Genome- and Community-Level Interaction Insights into Carbon Utilization and Element Cycling Functions of Hydrothermarchaeota in Hydrothermal Sediment.</title>
        <authorList>
            <person name="Zhou Z."/>
            <person name="Liu Y."/>
            <person name="Xu W."/>
            <person name="Pan J."/>
            <person name="Luo Z.H."/>
            <person name="Li M."/>
        </authorList>
    </citation>
    <scope>NUCLEOTIDE SEQUENCE [LARGE SCALE GENOMIC DNA]</scope>
    <source>
        <strain evidence="2">SpSt-132</strain>
    </source>
</reference>
<feature type="transmembrane region" description="Helical" evidence="1">
    <location>
        <begin position="38"/>
        <end position="57"/>
    </location>
</feature>
<protein>
    <submittedName>
        <fullName evidence="2">EpsG family protein</fullName>
    </submittedName>
</protein>